<protein>
    <submittedName>
        <fullName evidence="1">Uncharacterized protein</fullName>
    </submittedName>
</protein>
<dbReference type="EMBL" id="JAUSVV010000013">
    <property type="protein sequence ID" value="MDQ0444553.1"/>
    <property type="molecule type" value="Genomic_DNA"/>
</dbReference>
<organism evidence="1 2">
    <name type="scientific">Methylobacterium persicinum</name>
    <dbReference type="NCBI Taxonomy" id="374426"/>
    <lineage>
        <taxon>Bacteria</taxon>
        <taxon>Pseudomonadati</taxon>
        <taxon>Pseudomonadota</taxon>
        <taxon>Alphaproteobacteria</taxon>
        <taxon>Hyphomicrobiales</taxon>
        <taxon>Methylobacteriaceae</taxon>
        <taxon>Methylobacterium</taxon>
    </lineage>
</organism>
<dbReference type="Proteomes" id="UP001236369">
    <property type="component" value="Unassembled WGS sequence"/>
</dbReference>
<keyword evidence="2" id="KW-1185">Reference proteome</keyword>
<name>A0ABU0HRT4_9HYPH</name>
<evidence type="ECO:0000313" key="1">
    <source>
        <dbReference type="EMBL" id="MDQ0444553.1"/>
    </source>
</evidence>
<reference evidence="1 2" key="1">
    <citation type="submission" date="2023-07" db="EMBL/GenBank/DDBJ databases">
        <title>Genomic Encyclopedia of Type Strains, Phase IV (KMG-IV): sequencing the most valuable type-strain genomes for metagenomic binning, comparative biology and taxonomic classification.</title>
        <authorList>
            <person name="Goeker M."/>
        </authorList>
    </citation>
    <scope>NUCLEOTIDE SEQUENCE [LARGE SCALE GENOMIC DNA]</scope>
    <source>
        <strain evidence="1 2">DSM 19562</strain>
    </source>
</reference>
<evidence type="ECO:0000313" key="2">
    <source>
        <dbReference type="Proteomes" id="UP001236369"/>
    </source>
</evidence>
<proteinExistence type="predicted"/>
<gene>
    <name evidence="1" type="ORF">QO016_004066</name>
</gene>
<accession>A0ABU0HRT4</accession>
<sequence>MICSPIPGSISGQAPTTPLARVRDKFLSVLSFYYFHTPYPQFYSLARVRAALSAAGWGPEMGECGRLLSIVHGRSA</sequence>
<comment type="caution">
    <text evidence="1">The sequence shown here is derived from an EMBL/GenBank/DDBJ whole genome shotgun (WGS) entry which is preliminary data.</text>
</comment>